<dbReference type="Pfam" id="PF14380">
    <property type="entry name" value="WAK_assoc"/>
    <property type="match status" value="2"/>
</dbReference>
<dbReference type="OrthoDB" id="635050at2759"/>
<dbReference type="Proteomes" id="UP000324897">
    <property type="component" value="Unassembled WGS sequence"/>
</dbReference>
<feature type="non-terminal residue" evidence="7">
    <location>
        <position position="1"/>
    </location>
</feature>
<feature type="domain" description="Wall-associated receptor kinase galacturonan-binding" evidence="5">
    <location>
        <begin position="538"/>
        <end position="597"/>
    </location>
</feature>
<feature type="domain" description="Wall-associated receptor kinase galacturonan-binding" evidence="5">
    <location>
        <begin position="26"/>
        <end position="89"/>
    </location>
</feature>
<feature type="domain" description="Wall-associated receptor kinase C-terminal" evidence="6">
    <location>
        <begin position="454"/>
        <end position="521"/>
    </location>
</feature>
<protein>
    <recommendedName>
        <fullName evidence="9">Wall-associated receptor kinase galacturonan-binding domain-containing protein</fullName>
    </recommendedName>
</protein>
<keyword evidence="3" id="KW-0325">Glycoprotein</keyword>
<comment type="caution">
    <text evidence="7">The sequence shown here is derived from an EMBL/GenBank/DDBJ whole genome shotgun (WGS) entry which is preliminary data.</text>
</comment>
<dbReference type="PANTHER" id="PTHR33138:SF1">
    <property type="entry name" value="OS01G0113900 PROTEIN"/>
    <property type="match status" value="1"/>
</dbReference>
<proteinExistence type="predicted"/>
<dbReference type="AlphaFoldDB" id="A0A5J9SK27"/>
<keyword evidence="2 4" id="KW-0732">Signal</keyword>
<evidence type="ECO:0000256" key="4">
    <source>
        <dbReference type="SAM" id="SignalP"/>
    </source>
</evidence>
<dbReference type="GO" id="GO:0016020">
    <property type="term" value="C:membrane"/>
    <property type="evidence" value="ECO:0007669"/>
    <property type="project" value="UniProtKB-SubCell"/>
</dbReference>
<feature type="domain" description="Wall-associated receptor kinase galacturonan-binding" evidence="5">
    <location>
        <begin position="307"/>
        <end position="374"/>
    </location>
</feature>
<dbReference type="InterPro" id="IPR025287">
    <property type="entry name" value="WAK_GUB"/>
</dbReference>
<feature type="chain" id="PRO_5023872710" description="Wall-associated receptor kinase galacturonan-binding domain-containing protein" evidence="4">
    <location>
        <begin position="22"/>
        <end position="865"/>
    </location>
</feature>
<dbReference type="Gramene" id="TVT99364">
    <property type="protein sequence ID" value="TVT99364"/>
    <property type="gene ID" value="EJB05_55252"/>
</dbReference>
<evidence type="ECO:0000313" key="7">
    <source>
        <dbReference type="EMBL" id="TVT99364.1"/>
    </source>
</evidence>
<evidence type="ECO:0000259" key="6">
    <source>
        <dbReference type="Pfam" id="PF14380"/>
    </source>
</evidence>
<feature type="domain" description="Wall-associated receptor kinase galacturonan-binding" evidence="5">
    <location>
        <begin position="757"/>
        <end position="827"/>
    </location>
</feature>
<dbReference type="GO" id="GO:0030247">
    <property type="term" value="F:polysaccharide binding"/>
    <property type="evidence" value="ECO:0007669"/>
    <property type="project" value="InterPro"/>
</dbReference>
<evidence type="ECO:0000256" key="2">
    <source>
        <dbReference type="ARBA" id="ARBA00022729"/>
    </source>
</evidence>
<evidence type="ECO:0000256" key="1">
    <source>
        <dbReference type="ARBA" id="ARBA00004167"/>
    </source>
</evidence>
<evidence type="ECO:0008006" key="9">
    <source>
        <dbReference type="Google" id="ProtNLM"/>
    </source>
</evidence>
<feature type="signal peptide" evidence="4">
    <location>
        <begin position="1"/>
        <end position="21"/>
    </location>
</feature>
<dbReference type="EMBL" id="RWGY01000723">
    <property type="protein sequence ID" value="TVT99364.1"/>
    <property type="molecule type" value="Genomic_DNA"/>
</dbReference>
<gene>
    <name evidence="7" type="ORF">EJB05_55252</name>
</gene>
<dbReference type="InterPro" id="IPR032872">
    <property type="entry name" value="WAK_assoc_C"/>
</dbReference>
<reference evidence="7 8" key="1">
    <citation type="journal article" date="2019" name="Sci. Rep.">
        <title>A high-quality genome of Eragrostis curvula grass provides insights into Poaceae evolution and supports new strategies to enhance forage quality.</title>
        <authorList>
            <person name="Carballo J."/>
            <person name="Santos B.A.C.M."/>
            <person name="Zappacosta D."/>
            <person name="Garbus I."/>
            <person name="Selva J.P."/>
            <person name="Gallo C.A."/>
            <person name="Diaz A."/>
            <person name="Albertini E."/>
            <person name="Caccamo M."/>
            <person name="Echenique V."/>
        </authorList>
    </citation>
    <scope>NUCLEOTIDE SEQUENCE [LARGE SCALE GENOMIC DNA]</scope>
    <source>
        <strain evidence="8">cv. Victoria</strain>
        <tissue evidence="7">Leaf</tissue>
    </source>
</reference>
<evidence type="ECO:0000259" key="5">
    <source>
        <dbReference type="Pfam" id="PF13947"/>
    </source>
</evidence>
<dbReference type="PANTHER" id="PTHR33138">
    <property type="entry name" value="OS01G0690200 PROTEIN"/>
    <property type="match status" value="1"/>
</dbReference>
<sequence>MSMAALLLLPVLLLLTSLVDAFPANCSSGTCGDQDVHYPFWLNSSESDCGYPGLGLACEEDTTLILNVHSHRYRVVRIDYAANTVAVSDAEVDDYEAGCPRLHLNLTLDYASSWLQLTSSDSNITFLYNCKKNVSWSLSSAQELSGCRGEYDNKQSYVLPDAGITGAEAYEYECEKVVVAPVLGVHKDGMMDAPGAPPPANRSFGGVVWAGFELKYNTHSEQCDRCEKSRGWCGYQRNESASSGLRFSCYCDDGPTTDRCAMALLLRHRLPLPAPLLLAFLLAASSHGAPPGNESYDPSLCLREFSTCGNVRIKYPFYFYNKTADILGNPVSYCGYPGLGIQCEDSRQAFLEIGSEKYNVSDINYTDFTISVVDPDAISGEEMCPGVDHNVTLPQTSWLTYSNETVDYLVFFLNCDFIPGFPRLPNMSSITCQIFGGSMGGLSFVLLRDDVPAGDWPRACKVFEVPILKSLVRQNPYDDEWRDGGYGKALRTGFQLKWEQNNSSCNQCERSKGQCAYNHTMEFGDDNTTSTCQWQPYFCGAVNISYPVYLSNATEPYCGYPGMAVGCDGGSKALLRLGADNYTVSRIDYDNLTVSLANTGAAAASTACPIVDHNVTIPADLKLYFPSAVDYIFLFLGCSFGQSTNASAKPPKPPSIKPITCGDKGSAGANSSFVIPRAVVPPGDWPRACRAVFEVPVLKDAIPLDAQDSAWRSDGYGAGSSSSHMTLLLPCLLFFLGVHVPASHDAHLPSTYDGSICSKSFRCGGVEISYPFYLANATQAIANYGVAYSCGYTDLEILCQGVGKTDTAIIQLGQYSYTVKDISYDKHHPPRGCRRITRQQQRLPDHPPQRHLQPRLAALHWCNDR</sequence>
<comment type="subcellular location">
    <subcellularLocation>
        <location evidence="1">Membrane</location>
        <topology evidence="1">Single-pass membrane protein</topology>
    </subcellularLocation>
</comment>
<dbReference type="Pfam" id="PF13947">
    <property type="entry name" value="GUB_WAK_bind"/>
    <property type="match status" value="4"/>
</dbReference>
<organism evidence="7 8">
    <name type="scientific">Eragrostis curvula</name>
    <name type="common">weeping love grass</name>
    <dbReference type="NCBI Taxonomy" id="38414"/>
    <lineage>
        <taxon>Eukaryota</taxon>
        <taxon>Viridiplantae</taxon>
        <taxon>Streptophyta</taxon>
        <taxon>Embryophyta</taxon>
        <taxon>Tracheophyta</taxon>
        <taxon>Spermatophyta</taxon>
        <taxon>Magnoliopsida</taxon>
        <taxon>Liliopsida</taxon>
        <taxon>Poales</taxon>
        <taxon>Poaceae</taxon>
        <taxon>PACMAD clade</taxon>
        <taxon>Chloridoideae</taxon>
        <taxon>Eragrostideae</taxon>
        <taxon>Eragrostidinae</taxon>
        <taxon>Eragrostis</taxon>
    </lineage>
</organism>
<evidence type="ECO:0000256" key="3">
    <source>
        <dbReference type="ARBA" id="ARBA00023180"/>
    </source>
</evidence>
<evidence type="ECO:0000313" key="8">
    <source>
        <dbReference type="Proteomes" id="UP000324897"/>
    </source>
</evidence>
<name>A0A5J9SK27_9POAL</name>
<keyword evidence="8" id="KW-1185">Reference proteome</keyword>
<feature type="domain" description="Wall-associated receptor kinase C-terminal" evidence="6">
    <location>
        <begin position="147"/>
        <end position="254"/>
    </location>
</feature>
<accession>A0A5J9SK27</accession>